<name>E9G2I6_DAPPU</name>
<evidence type="ECO:0000313" key="2">
    <source>
        <dbReference type="Proteomes" id="UP000000305"/>
    </source>
</evidence>
<dbReference type="InParanoid" id="E9G2I6"/>
<keyword evidence="2" id="KW-1185">Reference proteome</keyword>
<gene>
    <name evidence="1" type="ORF">DAPPUDRAFT_98166</name>
</gene>
<reference evidence="1 2" key="1">
    <citation type="journal article" date="2011" name="Science">
        <title>The ecoresponsive genome of Daphnia pulex.</title>
        <authorList>
            <person name="Colbourne J.K."/>
            <person name="Pfrender M.E."/>
            <person name="Gilbert D."/>
            <person name="Thomas W.K."/>
            <person name="Tucker A."/>
            <person name="Oakley T.H."/>
            <person name="Tokishita S."/>
            <person name="Aerts A."/>
            <person name="Arnold G.J."/>
            <person name="Basu M.K."/>
            <person name="Bauer D.J."/>
            <person name="Caceres C.E."/>
            <person name="Carmel L."/>
            <person name="Casola C."/>
            <person name="Choi J.H."/>
            <person name="Detter J.C."/>
            <person name="Dong Q."/>
            <person name="Dusheyko S."/>
            <person name="Eads B.D."/>
            <person name="Frohlich T."/>
            <person name="Geiler-Samerotte K.A."/>
            <person name="Gerlach D."/>
            <person name="Hatcher P."/>
            <person name="Jogdeo S."/>
            <person name="Krijgsveld J."/>
            <person name="Kriventseva E.V."/>
            <person name="Kultz D."/>
            <person name="Laforsch C."/>
            <person name="Lindquist E."/>
            <person name="Lopez J."/>
            <person name="Manak J.R."/>
            <person name="Muller J."/>
            <person name="Pangilinan J."/>
            <person name="Patwardhan R.P."/>
            <person name="Pitluck S."/>
            <person name="Pritham E.J."/>
            <person name="Rechtsteiner A."/>
            <person name="Rho M."/>
            <person name="Rogozin I.B."/>
            <person name="Sakarya O."/>
            <person name="Salamov A."/>
            <person name="Schaack S."/>
            <person name="Shapiro H."/>
            <person name="Shiga Y."/>
            <person name="Skalitzky C."/>
            <person name="Smith Z."/>
            <person name="Souvorov A."/>
            <person name="Sung W."/>
            <person name="Tang Z."/>
            <person name="Tsuchiya D."/>
            <person name="Tu H."/>
            <person name="Vos H."/>
            <person name="Wang M."/>
            <person name="Wolf Y.I."/>
            <person name="Yamagata H."/>
            <person name="Yamada T."/>
            <person name="Ye Y."/>
            <person name="Shaw J.R."/>
            <person name="Andrews J."/>
            <person name="Crease T.J."/>
            <person name="Tang H."/>
            <person name="Lucas S.M."/>
            <person name="Robertson H.M."/>
            <person name="Bork P."/>
            <person name="Koonin E.V."/>
            <person name="Zdobnov E.M."/>
            <person name="Grigoriev I.V."/>
            <person name="Lynch M."/>
            <person name="Boore J.L."/>
        </authorList>
    </citation>
    <scope>NUCLEOTIDE SEQUENCE [LARGE SCALE GENOMIC DNA]</scope>
</reference>
<dbReference type="Proteomes" id="UP000000305">
    <property type="component" value="Unassembled WGS sequence"/>
</dbReference>
<dbReference type="AlphaFoldDB" id="E9G2I6"/>
<protein>
    <submittedName>
        <fullName evidence="1">Uncharacterized protein</fullName>
    </submittedName>
</protein>
<dbReference type="HOGENOM" id="CLU_1541700_0_0_1"/>
<evidence type="ECO:0000313" key="1">
    <source>
        <dbReference type="EMBL" id="EFX86258.1"/>
    </source>
</evidence>
<sequence>MGNLQVTLFVSRMDASGVSCQWPLAKSPRIQTPILSHVNLKKERSVCIFFTLEGRGYHNVKRVMRRGRGWVRKVRVSSLSSRYNIRKAQPFGIDFDFCRPIPSHVNLKKERSVCIFFTLEGRGDHNVKRVMRRSRGWVRTTPSRVASLSSRYNSRKAAVAKKWVRVRKSRIKGG</sequence>
<dbReference type="PhylomeDB" id="E9G2I6"/>
<proteinExistence type="predicted"/>
<dbReference type="KEGG" id="dpx:DAPPUDRAFT_98166"/>
<organism evidence="1 2">
    <name type="scientific">Daphnia pulex</name>
    <name type="common">Water flea</name>
    <dbReference type="NCBI Taxonomy" id="6669"/>
    <lineage>
        <taxon>Eukaryota</taxon>
        <taxon>Metazoa</taxon>
        <taxon>Ecdysozoa</taxon>
        <taxon>Arthropoda</taxon>
        <taxon>Crustacea</taxon>
        <taxon>Branchiopoda</taxon>
        <taxon>Diplostraca</taxon>
        <taxon>Cladocera</taxon>
        <taxon>Anomopoda</taxon>
        <taxon>Daphniidae</taxon>
        <taxon>Daphnia</taxon>
    </lineage>
</organism>
<accession>E9G2I6</accession>
<dbReference type="EMBL" id="GL732530">
    <property type="protein sequence ID" value="EFX86258.1"/>
    <property type="molecule type" value="Genomic_DNA"/>
</dbReference>